<keyword evidence="3 6" id="KW-1133">Transmembrane helix</keyword>
<dbReference type="PANTHER" id="PTHR23501:SF43">
    <property type="entry name" value="MULTIDRUG TRANSPORTER, PUTATIVE (AFU_ORTHOLOGUE AFUA_6G03040)-RELATED"/>
    <property type="match status" value="1"/>
</dbReference>
<dbReference type="Pfam" id="PF07690">
    <property type="entry name" value="MFS_1"/>
    <property type="match status" value="1"/>
</dbReference>
<feature type="domain" description="Major facilitator superfamily (MFS) profile" evidence="7">
    <location>
        <begin position="31"/>
        <end position="518"/>
    </location>
</feature>
<evidence type="ECO:0000256" key="4">
    <source>
        <dbReference type="ARBA" id="ARBA00023136"/>
    </source>
</evidence>
<evidence type="ECO:0000256" key="5">
    <source>
        <dbReference type="SAM" id="MobiDB-lite"/>
    </source>
</evidence>
<evidence type="ECO:0000256" key="3">
    <source>
        <dbReference type="ARBA" id="ARBA00022989"/>
    </source>
</evidence>
<protein>
    <submittedName>
        <fullName evidence="8">MFS general substrate transporter</fullName>
    </submittedName>
</protein>
<evidence type="ECO:0000256" key="1">
    <source>
        <dbReference type="ARBA" id="ARBA00004141"/>
    </source>
</evidence>
<dbReference type="AlphaFoldDB" id="A0A6A6T6S2"/>
<comment type="subcellular location">
    <subcellularLocation>
        <location evidence="1">Membrane</location>
        <topology evidence="1">Multi-pass membrane protein</topology>
    </subcellularLocation>
</comment>
<evidence type="ECO:0000313" key="9">
    <source>
        <dbReference type="Proteomes" id="UP000799324"/>
    </source>
</evidence>
<keyword evidence="2 6" id="KW-0812">Transmembrane</keyword>
<dbReference type="InterPro" id="IPR011701">
    <property type="entry name" value="MFS"/>
</dbReference>
<feature type="transmembrane region" description="Helical" evidence="6">
    <location>
        <begin position="390"/>
        <end position="410"/>
    </location>
</feature>
<proteinExistence type="predicted"/>
<feature type="transmembrane region" description="Helical" evidence="6">
    <location>
        <begin position="496"/>
        <end position="516"/>
    </location>
</feature>
<evidence type="ECO:0000259" key="7">
    <source>
        <dbReference type="PROSITE" id="PS50850"/>
    </source>
</evidence>
<sequence>MVGESETPSSTSNATIAPIDYTITQRRLHVVIAGLWLSLFLSALDTTIVTTSLISISSDFNALGQSAWLITAYLLTYNAFLLITAKFSDVWGLKAVLLTCNIVFLVFSMACAGSRTMVQLITFRAFQGIGGSGLYSLVFVAIMKLVTPEKMGFYSGIVSSVFALANLLGPILGGLISDHTTWRWIFWMNGPTVAAAIVLLFFAMPSLKEDKSNSERRRNFDVVGGVLSVCWSIPLLFALQEGGLHYEWNSAVIIGTLVCGLMGLLLFGVYEGWITYRTHKEAVFPFRFLTRPEMALLLLSMFLLGMPFMVAIVQLPQRFQAVNNASASRSGIQLLPVTLMTPVGAMLAGLVMGKKIAAEYVLIATTGIVSVGIGLLSSLPVDASFWSGTYGYEIITGLGLGLASPAYYFLLYTSVDEKDAAVGTGALNMVRTLGGGVAVAICSALHHSTLQSKLSRFLAPEQIKLVEESSAYVAQLPLAAQKKVGEVFGQSYNRQFSVMLAFTCSNFLVAIVLAVVRRRRGIFGLVPVRKEENEFMKKQPPSGAADSKAEVTKTPTLGAQQRPVN</sequence>
<feature type="transmembrane region" description="Helical" evidence="6">
    <location>
        <begin position="251"/>
        <end position="273"/>
    </location>
</feature>
<dbReference type="GO" id="GO:0005886">
    <property type="term" value="C:plasma membrane"/>
    <property type="evidence" value="ECO:0007669"/>
    <property type="project" value="TreeGrafter"/>
</dbReference>
<gene>
    <name evidence="8" type="ORF">K491DRAFT_778801</name>
</gene>
<dbReference type="PROSITE" id="PS50850">
    <property type="entry name" value="MFS"/>
    <property type="match status" value="1"/>
</dbReference>
<dbReference type="Gene3D" id="1.20.1720.10">
    <property type="entry name" value="Multidrug resistance protein D"/>
    <property type="match status" value="1"/>
</dbReference>
<feature type="region of interest" description="Disordered" evidence="5">
    <location>
        <begin position="534"/>
        <end position="565"/>
    </location>
</feature>
<feature type="transmembrane region" description="Helical" evidence="6">
    <location>
        <begin position="422"/>
        <end position="446"/>
    </location>
</feature>
<dbReference type="InterPro" id="IPR020846">
    <property type="entry name" value="MFS_dom"/>
</dbReference>
<feature type="transmembrane region" description="Helical" evidence="6">
    <location>
        <begin position="30"/>
        <end position="56"/>
    </location>
</feature>
<feature type="transmembrane region" description="Helical" evidence="6">
    <location>
        <begin position="360"/>
        <end position="378"/>
    </location>
</feature>
<feature type="transmembrane region" description="Helical" evidence="6">
    <location>
        <begin position="124"/>
        <end position="146"/>
    </location>
</feature>
<dbReference type="InterPro" id="IPR036259">
    <property type="entry name" value="MFS_trans_sf"/>
</dbReference>
<feature type="transmembrane region" description="Helical" evidence="6">
    <location>
        <begin position="95"/>
        <end position="118"/>
    </location>
</feature>
<feature type="transmembrane region" description="Helical" evidence="6">
    <location>
        <begin position="153"/>
        <end position="172"/>
    </location>
</feature>
<dbReference type="CDD" id="cd17502">
    <property type="entry name" value="MFS_Azr1_MDR_like"/>
    <property type="match status" value="1"/>
</dbReference>
<accession>A0A6A6T6S2</accession>
<feature type="transmembrane region" description="Helical" evidence="6">
    <location>
        <begin position="219"/>
        <end position="239"/>
    </location>
</feature>
<organism evidence="8 9">
    <name type="scientific">Lophiostoma macrostomum CBS 122681</name>
    <dbReference type="NCBI Taxonomy" id="1314788"/>
    <lineage>
        <taxon>Eukaryota</taxon>
        <taxon>Fungi</taxon>
        <taxon>Dikarya</taxon>
        <taxon>Ascomycota</taxon>
        <taxon>Pezizomycotina</taxon>
        <taxon>Dothideomycetes</taxon>
        <taxon>Pleosporomycetidae</taxon>
        <taxon>Pleosporales</taxon>
        <taxon>Lophiostomataceae</taxon>
        <taxon>Lophiostoma</taxon>
    </lineage>
</organism>
<dbReference type="OrthoDB" id="440553at2759"/>
<evidence type="ECO:0000256" key="2">
    <source>
        <dbReference type="ARBA" id="ARBA00022692"/>
    </source>
</evidence>
<dbReference type="EMBL" id="MU004350">
    <property type="protein sequence ID" value="KAF2655372.1"/>
    <property type="molecule type" value="Genomic_DNA"/>
</dbReference>
<feature type="transmembrane region" description="Helical" evidence="6">
    <location>
        <begin position="294"/>
        <end position="314"/>
    </location>
</feature>
<dbReference type="Gene3D" id="1.20.1250.20">
    <property type="entry name" value="MFS general substrate transporter like domains"/>
    <property type="match status" value="1"/>
</dbReference>
<name>A0A6A6T6S2_9PLEO</name>
<dbReference type="PRINTS" id="PR01036">
    <property type="entry name" value="TCRTETB"/>
</dbReference>
<feature type="transmembrane region" description="Helical" evidence="6">
    <location>
        <begin position="334"/>
        <end position="353"/>
    </location>
</feature>
<dbReference type="PANTHER" id="PTHR23501">
    <property type="entry name" value="MAJOR FACILITATOR SUPERFAMILY"/>
    <property type="match status" value="1"/>
</dbReference>
<keyword evidence="9" id="KW-1185">Reference proteome</keyword>
<evidence type="ECO:0000256" key="6">
    <source>
        <dbReference type="SAM" id="Phobius"/>
    </source>
</evidence>
<dbReference type="SUPFAM" id="SSF103473">
    <property type="entry name" value="MFS general substrate transporter"/>
    <property type="match status" value="1"/>
</dbReference>
<feature type="compositionally biased region" description="Polar residues" evidence="5">
    <location>
        <begin position="553"/>
        <end position="565"/>
    </location>
</feature>
<dbReference type="GO" id="GO:0022857">
    <property type="term" value="F:transmembrane transporter activity"/>
    <property type="evidence" value="ECO:0007669"/>
    <property type="project" value="InterPro"/>
</dbReference>
<feature type="transmembrane region" description="Helical" evidence="6">
    <location>
        <begin position="184"/>
        <end position="207"/>
    </location>
</feature>
<dbReference type="Proteomes" id="UP000799324">
    <property type="component" value="Unassembled WGS sequence"/>
</dbReference>
<reference evidence="8" key="1">
    <citation type="journal article" date="2020" name="Stud. Mycol.">
        <title>101 Dothideomycetes genomes: a test case for predicting lifestyles and emergence of pathogens.</title>
        <authorList>
            <person name="Haridas S."/>
            <person name="Albert R."/>
            <person name="Binder M."/>
            <person name="Bloem J."/>
            <person name="Labutti K."/>
            <person name="Salamov A."/>
            <person name="Andreopoulos B."/>
            <person name="Baker S."/>
            <person name="Barry K."/>
            <person name="Bills G."/>
            <person name="Bluhm B."/>
            <person name="Cannon C."/>
            <person name="Castanera R."/>
            <person name="Culley D."/>
            <person name="Daum C."/>
            <person name="Ezra D."/>
            <person name="Gonzalez J."/>
            <person name="Henrissat B."/>
            <person name="Kuo A."/>
            <person name="Liang C."/>
            <person name="Lipzen A."/>
            <person name="Lutzoni F."/>
            <person name="Magnuson J."/>
            <person name="Mondo S."/>
            <person name="Nolan M."/>
            <person name="Ohm R."/>
            <person name="Pangilinan J."/>
            <person name="Park H.-J."/>
            <person name="Ramirez L."/>
            <person name="Alfaro M."/>
            <person name="Sun H."/>
            <person name="Tritt A."/>
            <person name="Yoshinaga Y."/>
            <person name="Zwiers L.-H."/>
            <person name="Turgeon B."/>
            <person name="Goodwin S."/>
            <person name="Spatafora J."/>
            <person name="Crous P."/>
            <person name="Grigoriev I."/>
        </authorList>
    </citation>
    <scope>NUCLEOTIDE SEQUENCE</scope>
    <source>
        <strain evidence="8">CBS 122681</strain>
    </source>
</reference>
<feature type="transmembrane region" description="Helical" evidence="6">
    <location>
        <begin position="62"/>
        <end position="83"/>
    </location>
</feature>
<evidence type="ECO:0000313" key="8">
    <source>
        <dbReference type="EMBL" id="KAF2655372.1"/>
    </source>
</evidence>
<keyword evidence="4 6" id="KW-0472">Membrane</keyword>